<gene>
    <name evidence="1" type="ORF">L9F63_019858</name>
</gene>
<comment type="caution">
    <text evidence="1">The sequence shown here is derived from an EMBL/GenBank/DDBJ whole genome shotgun (WGS) entry which is preliminary data.</text>
</comment>
<accession>A0AAD7ZTQ5</accession>
<dbReference type="Proteomes" id="UP001233999">
    <property type="component" value="Unassembled WGS sequence"/>
</dbReference>
<name>A0AAD7ZTQ5_DIPPU</name>
<proteinExistence type="predicted"/>
<dbReference type="EMBL" id="JASPKZ010007151">
    <property type="protein sequence ID" value="KAJ9586500.1"/>
    <property type="molecule type" value="Genomic_DNA"/>
</dbReference>
<dbReference type="AlphaFoldDB" id="A0AAD7ZTQ5"/>
<reference evidence="1" key="1">
    <citation type="journal article" date="2023" name="IScience">
        <title>Live-bearing cockroach genome reveals convergent evolutionary mechanisms linked to viviparity in insects and beyond.</title>
        <authorList>
            <person name="Fouks B."/>
            <person name="Harrison M.C."/>
            <person name="Mikhailova A.A."/>
            <person name="Marchal E."/>
            <person name="English S."/>
            <person name="Carruthers M."/>
            <person name="Jennings E.C."/>
            <person name="Chiamaka E.L."/>
            <person name="Frigard R.A."/>
            <person name="Pippel M."/>
            <person name="Attardo G.M."/>
            <person name="Benoit J.B."/>
            <person name="Bornberg-Bauer E."/>
            <person name="Tobe S.S."/>
        </authorList>
    </citation>
    <scope>NUCLEOTIDE SEQUENCE</scope>
    <source>
        <strain evidence="1">Stay&amp;Tobe</strain>
    </source>
</reference>
<organism evidence="1 2">
    <name type="scientific">Diploptera punctata</name>
    <name type="common">Pacific beetle cockroach</name>
    <dbReference type="NCBI Taxonomy" id="6984"/>
    <lineage>
        <taxon>Eukaryota</taxon>
        <taxon>Metazoa</taxon>
        <taxon>Ecdysozoa</taxon>
        <taxon>Arthropoda</taxon>
        <taxon>Hexapoda</taxon>
        <taxon>Insecta</taxon>
        <taxon>Pterygota</taxon>
        <taxon>Neoptera</taxon>
        <taxon>Polyneoptera</taxon>
        <taxon>Dictyoptera</taxon>
        <taxon>Blattodea</taxon>
        <taxon>Blaberoidea</taxon>
        <taxon>Blaberidae</taxon>
        <taxon>Diplopterinae</taxon>
        <taxon>Diploptera</taxon>
    </lineage>
</organism>
<feature type="non-terminal residue" evidence="1">
    <location>
        <position position="55"/>
    </location>
</feature>
<keyword evidence="2" id="KW-1185">Reference proteome</keyword>
<reference evidence="1" key="2">
    <citation type="submission" date="2023-05" db="EMBL/GenBank/DDBJ databases">
        <authorList>
            <person name="Fouks B."/>
        </authorList>
    </citation>
    <scope>NUCLEOTIDE SEQUENCE</scope>
    <source>
        <strain evidence="1">Stay&amp;Tobe</strain>
        <tissue evidence="1">Testes</tissue>
    </source>
</reference>
<sequence length="55" mass="6376">YSADCYKLKSNVRKRIFQSPETTTYIFTALLCIHLSANKDYRLNPVLSTSKIILH</sequence>
<feature type="non-terminal residue" evidence="1">
    <location>
        <position position="1"/>
    </location>
</feature>
<protein>
    <submittedName>
        <fullName evidence="1">Uncharacterized protein</fullName>
    </submittedName>
</protein>
<evidence type="ECO:0000313" key="2">
    <source>
        <dbReference type="Proteomes" id="UP001233999"/>
    </source>
</evidence>
<evidence type="ECO:0000313" key="1">
    <source>
        <dbReference type="EMBL" id="KAJ9586500.1"/>
    </source>
</evidence>